<sequence length="501" mass="57029">MPLNTMIKSLFSSLHSFRGRPQAILSRRTIHVAACIFLIAVVAIALNLGFGGPRSLRDASTIYQHVVGQKNEVDYWEWETISRFRPQMKKGDGEKLSPDLESQEDPLCDTFPAYITSQIQITLKIGSSEPADRVDSHISTVTRCIPNLIVVSDHESKLNGHHVHDVLASYPSSFWNNTRDYEAYEALRRGDDKPIDGSKGWNLDRFKFLPMVERAYEINPTAQWYVFLETDTYMFWDNMFRLLDQYDSRTPLYFGSPSPGRRDDGKKTYFAYGGAGFVLSAGAVDKLLKRSVGSLGEYTQPSFSMQFADLIKSDCCGDSVLGWALYKKGVTLSGLWPMFNPHALHGIPFNDAHWCQPVISLHKTQFADMKALIQFENQRDRTTPLLYADLMDLLKLDTLTEKTDWDNGDWGGFQEPPESPAHTSLAACRKACHDHHECLSYTYNSSRQCIFVRSMRLGSQKINPPESQLSAGWDVENIKKWRMSHQCPKALWVQPSLKRIF</sequence>
<evidence type="ECO:0000256" key="10">
    <source>
        <dbReference type="ARBA" id="ARBA00022989"/>
    </source>
</evidence>
<dbReference type="Pfam" id="PF00024">
    <property type="entry name" value="PAN_1"/>
    <property type="match status" value="1"/>
</dbReference>
<comment type="pathway">
    <text evidence="2">Protein modification; protein glycosylation.</text>
</comment>
<evidence type="ECO:0000256" key="5">
    <source>
        <dbReference type="ARBA" id="ARBA00022676"/>
    </source>
</evidence>
<keyword evidence="5" id="KW-0328">Glycosyltransferase</keyword>
<keyword evidence="11 12" id="KW-0472">Membrane</keyword>
<keyword evidence="8" id="KW-0547">Nucleotide-binding</keyword>
<protein>
    <recommendedName>
        <fullName evidence="4">N-acetylgalactosaminide beta-1,3-galactosyltransferase</fullName>
        <ecNumber evidence="4">2.4.1.122</ecNumber>
    </recommendedName>
</protein>
<evidence type="ECO:0000259" key="13">
    <source>
        <dbReference type="Pfam" id="PF00024"/>
    </source>
</evidence>
<comment type="subcellular location">
    <subcellularLocation>
        <location evidence="1">Membrane</location>
        <topology evidence="1">Single-pass type II membrane protein</topology>
    </subcellularLocation>
</comment>
<dbReference type="STRING" id="344612.A1CLG0"/>
<dbReference type="InterPro" id="IPR026050">
    <property type="entry name" value="C1GALT1/C1GALT1_chp1"/>
</dbReference>
<keyword evidence="6" id="KW-0808">Transferase</keyword>
<dbReference type="KEGG" id="act:ACLA_042060"/>
<dbReference type="InterPro" id="IPR003378">
    <property type="entry name" value="Fringe-like_glycosylTrfase"/>
</dbReference>
<dbReference type="InterPro" id="IPR003609">
    <property type="entry name" value="Pan_app"/>
</dbReference>
<evidence type="ECO:0000313" key="15">
    <source>
        <dbReference type="EMBL" id="EAW09984.1"/>
    </source>
</evidence>
<accession>A1CLG0</accession>
<dbReference type="EC" id="2.4.1.122" evidence="4"/>
<evidence type="ECO:0000256" key="11">
    <source>
        <dbReference type="ARBA" id="ARBA00023136"/>
    </source>
</evidence>
<feature type="domain" description="Apple" evidence="13">
    <location>
        <begin position="420"/>
        <end position="456"/>
    </location>
</feature>
<evidence type="ECO:0000256" key="6">
    <source>
        <dbReference type="ARBA" id="ARBA00022679"/>
    </source>
</evidence>
<reference evidence="15 16" key="1">
    <citation type="journal article" date="2008" name="PLoS Genet.">
        <title>Genomic islands in the pathogenic filamentous fungus Aspergillus fumigatus.</title>
        <authorList>
            <person name="Fedorova N.D."/>
            <person name="Khaldi N."/>
            <person name="Joardar V.S."/>
            <person name="Maiti R."/>
            <person name="Amedeo P."/>
            <person name="Anderson M.J."/>
            <person name="Crabtree J."/>
            <person name="Silva J.C."/>
            <person name="Badger J.H."/>
            <person name="Albarraq A."/>
            <person name="Angiuoli S."/>
            <person name="Bussey H."/>
            <person name="Bowyer P."/>
            <person name="Cotty P.J."/>
            <person name="Dyer P.S."/>
            <person name="Egan A."/>
            <person name="Galens K."/>
            <person name="Fraser-Liggett C.M."/>
            <person name="Haas B.J."/>
            <person name="Inman J.M."/>
            <person name="Kent R."/>
            <person name="Lemieux S."/>
            <person name="Malavazi I."/>
            <person name="Orvis J."/>
            <person name="Roemer T."/>
            <person name="Ronning C.M."/>
            <person name="Sundaram J.P."/>
            <person name="Sutton G."/>
            <person name="Turner G."/>
            <person name="Venter J.C."/>
            <person name="White O.R."/>
            <person name="Whitty B.R."/>
            <person name="Youngman P."/>
            <person name="Wolfe K.H."/>
            <person name="Goldman G.H."/>
            <person name="Wortman J.R."/>
            <person name="Jiang B."/>
            <person name="Denning D.W."/>
            <person name="Nierman W.C."/>
        </authorList>
    </citation>
    <scope>NUCLEOTIDE SEQUENCE [LARGE SCALE GENOMIC DNA]</scope>
    <source>
        <strain evidence="16">ATCC 1007 / CBS 513.65 / DSM 816 / NCTC 3887 / NRRL 1</strain>
    </source>
</reference>
<dbReference type="RefSeq" id="XP_001271410.1">
    <property type="nucleotide sequence ID" value="XM_001271409.1"/>
</dbReference>
<dbReference type="EMBL" id="DS027056">
    <property type="protein sequence ID" value="EAW09984.1"/>
    <property type="molecule type" value="Genomic_DNA"/>
</dbReference>
<gene>
    <name evidence="15" type="ORF">ACLA_042060</name>
</gene>
<evidence type="ECO:0000256" key="12">
    <source>
        <dbReference type="SAM" id="Phobius"/>
    </source>
</evidence>
<dbReference type="Proteomes" id="UP000006701">
    <property type="component" value="Unassembled WGS sequence"/>
</dbReference>
<dbReference type="Pfam" id="PF02434">
    <property type="entry name" value="Fringe"/>
    <property type="match status" value="1"/>
</dbReference>
<dbReference type="PANTHER" id="PTHR23033">
    <property type="entry name" value="BETA1,3-GALACTOSYLTRANSFERASE"/>
    <property type="match status" value="1"/>
</dbReference>
<organism evidence="15 16">
    <name type="scientific">Aspergillus clavatus (strain ATCC 1007 / CBS 513.65 / DSM 816 / NCTC 3887 / NRRL 1 / QM 1276 / 107)</name>
    <dbReference type="NCBI Taxonomy" id="344612"/>
    <lineage>
        <taxon>Eukaryota</taxon>
        <taxon>Fungi</taxon>
        <taxon>Dikarya</taxon>
        <taxon>Ascomycota</taxon>
        <taxon>Pezizomycotina</taxon>
        <taxon>Eurotiomycetes</taxon>
        <taxon>Eurotiomycetidae</taxon>
        <taxon>Eurotiales</taxon>
        <taxon>Aspergillaceae</taxon>
        <taxon>Aspergillus</taxon>
        <taxon>Aspergillus subgen. Fumigati</taxon>
    </lineage>
</organism>
<dbReference type="PANTHER" id="PTHR23033:SF43">
    <property type="entry name" value="APPLE DOMAIN-CONTAINING PROTEIN"/>
    <property type="match status" value="1"/>
</dbReference>
<feature type="domain" description="Fringe-like glycosyltransferase" evidence="14">
    <location>
        <begin position="213"/>
        <end position="288"/>
    </location>
</feature>
<evidence type="ECO:0000256" key="1">
    <source>
        <dbReference type="ARBA" id="ARBA00004606"/>
    </source>
</evidence>
<proteinExistence type="inferred from homology"/>
<keyword evidence="16" id="KW-1185">Reference proteome</keyword>
<dbReference type="GeneID" id="4702802"/>
<name>A1CLG0_ASPCL</name>
<dbReference type="eggNOG" id="KOG2246">
    <property type="taxonomic scope" value="Eukaryota"/>
</dbReference>
<dbReference type="OMA" id="CATFPKH"/>
<evidence type="ECO:0000256" key="3">
    <source>
        <dbReference type="ARBA" id="ARBA00006462"/>
    </source>
</evidence>
<dbReference type="GO" id="GO:0000166">
    <property type="term" value="F:nucleotide binding"/>
    <property type="evidence" value="ECO:0007669"/>
    <property type="project" value="UniProtKB-KW"/>
</dbReference>
<keyword evidence="10 12" id="KW-1133">Transmembrane helix</keyword>
<dbReference type="GO" id="GO:0016020">
    <property type="term" value="C:membrane"/>
    <property type="evidence" value="ECO:0007669"/>
    <property type="project" value="UniProtKB-SubCell"/>
</dbReference>
<dbReference type="GO" id="GO:0016263">
    <property type="term" value="F:glycoprotein-N-acetylgalactosamine 3-beta-galactosyltransferase activity"/>
    <property type="evidence" value="ECO:0007669"/>
    <property type="project" value="UniProtKB-EC"/>
</dbReference>
<evidence type="ECO:0000259" key="14">
    <source>
        <dbReference type="Pfam" id="PF02434"/>
    </source>
</evidence>
<dbReference type="Gene3D" id="3.90.550.50">
    <property type="match status" value="1"/>
</dbReference>
<keyword evidence="7 12" id="KW-0812">Transmembrane</keyword>
<evidence type="ECO:0000256" key="2">
    <source>
        <dbReference type="ARBA" id="ARBA00004922"/>
    </source>
</evidence>
<evidence type="ECO:0000256" key="4">
    <source>
        <dbReference type="ARBA" id="ARBA00012557"/>
    </source>
</evidence>
<evidence type="ECO:0000313" key="16">
    <source>
        <dbReference type="Proteomes" id="UP000006701"/>
    </source>
</evidence>
<evidence type="ECO:0000256" key="9">
    <source>
        <dbReference type="ARBA" id="ARBA00022968"/>
    </source>
</evidence>
<dbReference type="VEuPathDB" id="FungiDB:ACLA_042060"/>
<dbReference type="OrthoDB" id="414175at2759"/>
<feature type="transmembrane region" description="Helical" evidence="12">
    <location>
        <begin position="30"/>
        <end position="50"/>
    </location>
</feature>
<evidence type="ECO:0000256" key="8">
    <source>
        <dbReference type="ARBA" id="ARBA00022741"/>
    </source>
</evidence>
<comment type="similarity">
    <text evidence="3">Belongs to the glycosyltransferase 31 family. Beta3-Gal-T subfamily.</text>
</comment>
<keyword evidence="9" id="KW-0735">Signal-anchor</keyword>
<evidence type="ECO:0000256" key="7">
    <source>
        <dbReference type="ARBA" id="ARBA00022692"/>
    </source>
</evidence>
<dbReference type="AlphaFoldDB" id="A1CLG0"/>
<dbReference type="HOGENOM" id="CLU_022549_0_0_1"/>